<dbReference type="NCBIfam" id="NF008854">
    <property type="entry name" value="PRK11892.1"/>
    <property type="match status" value="1"/>
</dbReference>
<comment type="caution">
    <text evidence="14">The sequence shown here is derived from an EMBL/GenBank/DDBJ whole genome shotgun (WGS) entry which is preliminary data.</text>
</comment>
<gene>
    <name evidence="14" type="ORF">DAH66_03210</name>
</gene>
<dbReference type="NCBIfam" id="NF006667">
    <property type="entry name" value="PRK09212.1"/>
    <property type="match status" value="1"/>
</dbReference>
<evidence type="ECO:0000256" key="4">
    <source>
        <dbReference type="ARBA" id="ARBA00012281"/>
    </source>
</evidence>
<proteinExistence type="predicted"/>
<dbReference type="EC" id="1.2.4.1" evidence="4 11"/>
<dbReference type="GO" id="GO:0004739">
    <property type="term" value="F:pyruvate dehydrogenase (acetyl-transferring) activity"/>
    <property type="evidence" value="ECO:0007669"/>
    <property type="project" value="UniProtKB-UniRule"/>
</dbReference>
<organism evidence="14 15">
    <name type="scientific">Sphingomonas koreensis</name>
    <dbReference type="NCBI Taxonomy" id="93064"/>
    <lineage>
        <taxon>Bacteria</taxon>
        <taxon>Pseudomonadati</taxon>
        <taxon>Pseudomonadota</taxon>
        <taxon>Alphaproteobacteria</taxon>
        <taxon>Sphingomonadales</taxon>
        <taxon>Sphingomonadaceae</taxon>
        <taxon>Sphingomonas</taxon>
    </lineage>
</organism>
<dbReference type="FunFam" id="2.40.50.100:FF:000010">
    <property type="entry name" value="Acetyltransferase component of pyruvate dehydrogenase complex"/>
    <property type="match status" value="1"/>
</dbReference>
<dbReference type="InterPro" id="IPR005475">
    <property type="entry name" value="Transketolase-like_Pyr-bd"/>
</dbReference>
<dbReference type="InterPro" id="IPR027110">
    <property type="entry name" value="PDHB_mito-type"/>
</dbReference>
<dbReference type="Gene3D" id="2.40.50.100">
    <property type="match status" value="1"/>
</dbReference>
<comment type="cofactor">
    <cofactor evidence="1">
        <name>(R)-lipoate</name>
        <dbReference type="ChEBI" id="CHEBI:83088"/>
    </cofactor>
</comment>
<dbReference type="PROSITE" id="PS50968">
    <property type="entry name" value="BIOTINYL_LIPOYL"/>
    <property type="match status" value="1"/>
</dbReference>
<evidence type="ECO:0000256" key="10">
    <source>
        <dbReference type="ARBA" id="ARBA00025211"/>
    </source>
</evidence>
<comment type="function">
    <text evidence="11">The pyruvate dehydrogenase complex catalyzes the overall conversion of pyruvate to acetyl-CoA and CO2.</text>
</comment>
<feature type="compositionally biased region" description="Low complexity" evidence="12">
    <location>
        <begin position="84"/>
        <end position="108"/>
    </location>
</feature>
<dbReference type="Pfam" id="PF02780">
    <property type="entry name" value="Transketolase_C"/>
    <property type="match status" value="1"/>
</dbReference>
<dbReference type="PANTHER" id="PTHR11624:SF96">
    <property type="entry name" value="PYRUVATE DEHYDROGENASE E1 COMPONENT SUBUNIT BETA, MITOCHONDRIAL"/>
    <property type="match status" value="1"/>
</dbReference>
<dbReference type="SUPFAM" id="SSF51230">
    <property type="entry name" value="Single hybrid motif"/>
    <property type="match status" value="1"/>
</dbReference>
<accession>A0A430G826</accession>
<reference evidence="14 15" key="1">
    <citation type="submission" date="2018-07" db="EMBL/GenBank/DDBJ databases">
        <title>Genomic and Epidemiologic Investigation of an Indolent Hospital Outbreak.</title>
        <authorList>
            <person name="Johnson R.C."/>
            <person name="Deming C."/>
            <person name="Conlan S."/>
            <person name="Zellmer C.J."/>
            <person name="Michelin A.V."/>
            <person name="Lee-Lin S."/>
            <person name="Thomas P.J."/>
            <person name="Park M."/>
            <person name="Weingarten R.A."/>
            <person name="Less J."/>
            <person name="Dekker J.P."/>
            <person name="Frank K.M."/>
            <person name="Musser K.A."/>
            <person name="Mcquiston J.R."/>
            <person name="Henderson D.K."/>
            <person name="Lau A.F."/>
            <person name="Palmore T.N."/>
            <person name="Segre J.A."/>
        </authorList>
    </citation>
    <scope>NUCLEOTIDE SEQUENCE [LARGE SCALE GENOMIC DNA]</scope>
    <source>
        <strain evidence="14 15">SK-CDC1_0717</strain>
    </source>
</reference>
<sequence length="467" mass="49329">MAIELKMPALSPTMEEGTLAKWLVKEGDTVKSGDILAEIETDKATMEFEAVDEGTIASILVAEGTDNVKVGTVIATIAGEGEDASAPAAPAPAPAAEAPKAVEPAPGEDSAPKKADSGTKQLASDKAATVADPEVPAGTEMVKTTVREALRDAMAEEMRADGRVFVMGEEVAEYQGAYKVTQGLLDEFGAKRVIDTPITEYGFAGVGTGAAMGGLKPVIEFMTFNFAMQAIDHIINSAAKTNYMSGGQMRCPIVFRGPNGAASRVAAQHSQNFGPWYASVPGLIVIAPYDAADAKGLLKAAIRSEDPVVFLENELMYGRSFDVPKLDDWVLPIGKARIVREGKDVTIVSYSIGVGVALEAAEALAGEGIDAEVIDLRTLRPLDKATVLESLKKTNRMVVVEEGWPVCSIASEIVTIAMEEGFDDLDAPVIRVTNEDVPLPYAANLEKLALITADKVVAGVKKVTYRA</sequence>
<dbReference type="SUPFAM" id="SSF52518">
    <property type="entry name" value="Thiamin diphosphate-binding fold (THDP-binding)"/>
    <property type="match status" value="1"/>
</dbReference>
<dbReference type="InterPro" id="IPR033248">
    <property type="entry name" value="Transketolase_C"/>
</dbReference>
<evidence type="ECO:0000259" key="13">
    <source>
        <dbReference type="PROSITE" id="PS50968"/>
    </source>
</evidence>
<evidence type="ECO:0000313" key="14">
    <source>
        <dbReference type="EMBL" id="RSY89671.1"/>
    </source>
</evidence>
<dbReference type="InterPro" id="IPR000089">
    <property type="entry name" value="Biotin_lipoyl"/>
</dbReference>
<name>A0A430G826_9SPHN</name>
<dbReference type="PROSITE" id="PS00189">
    <property type="entry name" value="LIPOYL"/>
    <property type="match status" value="1"/>
</dbReference>
<comment type="function">
    <text evidence="10">The pyruvate dehydrogenase complex catalyzes the overall conversion of pyruvate to acetyl-CoA and CO(2). It contains multiple copies of three enzymatic components: pyruvate dehydrogenase (E1), dihydrolipoamide acetyltransferase (E2) and lipoamide dehydrogenase (E3).</text>
</comment>
<dbReference type="CDD" id="cd06849">
    <property type="entry name" value="lipoyl_domain"/>
    <property type="match status" value="1"/>
</dbReference>
<dbReference type="Pfam" id="PF00364">
    <property type="entry name" value="Biotin_lipoyl"/>
    <property type="match status" value="1"/>
</dbReference>
<dbReference type="Pfam" id="PF02779">
    <property type="entry name" value="Transket_pyr"/>
    <property type="match status" value="1"/>
</dbReference>
<evidence type="ECO:0000256" key="3">
    <source>
        <dbReference type="ARBA" id="ARBA00011870"/>
    </source>
</evidence>
<dbReference type="SMART" id="SM00861">
    <property type="entry name" value="Transket_pyr"/>
    <property type="match status" value="1"/>
</dbReference>
<dbReference type="RefSeq" id="WP_126003562.1">
    <property type="nucleotide sequence ID" value="NZ_QQYZ01000002.1"/>
</dbReference>
<dbReference type="FunFam" id="3.40.50.920:FF:000001">
    <property type="entry name" value="Pyruvate dehydrogenase E1 beta subunit"/>
    <property type="match status" value="1"/>
</dbReference>
<dbReference type="SUPFAM" id="SSF52922">
    <property type="entry name" value="TK C-terminal domain-like"/>
    <property type="match status" value="1"/>
</dbReference>
<keyword evidence="6" id="KW-0450">Lipoyl</keyword>
<dbReference type="FunFam" id="3.40.50.970:FF:000001">
    <property type="entry name" value="Pyruvate dehydrogenase E1 beta subunit"/>
    <property type="match status" value="1"/>
</dbReference>
<evidence type="ECO:0000256" key="2">
    <source>
        <dbReference type="ARBA" id="ARBA00001964"/>
    </source>
</evidence>
<dbReference type="InterPro" id="IPR009014">
    <property type="entry name" value="Transketo_C/PFOR_II"/>
</dbReference>
<evidence type="ECO:0000256" key="9">
    <source>
        <dbReference type="ARBA" id="ARBA00023317"/>
    </source>
</evidence>
<evidence type="ECO:0000256" key="12">
    <source>
        <dbReference type="SAM" id="MobiDB-lite"/>
    </source>
</evidence>
<dbReference type="InterPro" id="IPR029061">
    <property type="entry name" value="THDP-binding"/>
</dbReference>
<dbReference type="AlphaFoldDB" id="A0A430G826"/>
<dbReference type="Proteomes" id="UP000287746">
    <property type="component" value="Unassembled WGS sequence"/>
</dbReference>
<keyword evidence="8 11" id="KW-0786">Thiamine pyrophosphate</keyword>
<evidence type="ECO:0000256" key="11">
    <source>
        <dbReference type="RuleBase" id="RU364074"/>
    </source>
</evidence>
<dbReference type="EMBL" id="QQYZ01000002">
    <property type="protein sequence ID" value="RSY89671.1"/>
    <property type="molecule type" value="Genomic_DNA"/>
</dbReference>
<comment type="subunit">
    <text evidence="3">Heterodimer of an alpha and a beta chain.</text>
</comment>
<comment type="cofactor">
    <cofactor evidence="2 11">
        <name>thiamine diphosphate</name>
        <dbReference type="ChEBI" id="CHEBI:58937"/>
    </cofactor>
</comment>
<keyword evidence="9 11" id="KW-0670">Pyruvate</keyword>
<dbReference type="GO" id="GO:0006086">
    <property type="term" value="P:pyruvate decarboxylation to acetyl-CoA"/>
    <property type="evidence" value="ECO:0007669"/>
    <property type="project" value="InterPro"/>
</dbReference>
<evidence type="ECO:0000256" key="6">
    <source>
        <dbReference type="ARBA" id="ARBA00022823"/>
    </source>
</evidence>
<dbReference type="PANTHER" id="PTHR11624">
    <property type="entry name" value="DEHYDROGENASE RELATED"/>
    <property type="match status" value="1"/>
</dbReference>
<evidence type="ECO:0000313" key="15">
    <source>
        <dbReference type="Proteomes" id="UP000287746"/>
    </source>
</evidence>
<dbReference type="Gene3D" id="3.40.50.970">
    <property type="match status" value="1"/>
</dbReference>
<dbReference type="InterPro" id="IPR003016">
    <property type="entry name" value="2-oxoA_DH_lipoyl-BS"/>
</dbReference>
<evidence type="ECO:0000256" key="7">
    <source>
        <dbReference type="ARBA" id="ARBA00023002"/>
    </source>
</evidence>
<evidence type="ECO:0000256" key="8">
    <source>
        <dbReference type="ARBA" id="ARBA00023052"/>
    </source>
</evidence>
<feature type="region of interest" description="Disordered" evidence="12">
    <location>
        <begin position="83"/>
        <end position="140"/>
    </location>
</feature>
<evidence type="ECO:0000256" key="1">
    <source>
        <dbReference type="ARBA" id="ARBA00001938"/>
    </source>
</evidence>
<feature type="domain" description="Lipoyl-binding" evidence="13">
    <location>
        <begin position="2"/>
        <end position="78"/>
    </location>
</feature>
<dbReference type="CDD" id="cd07036">
    <property type="entry name" value="TPP_PYR_E1-PDHc-beta_like"/>
    <property type="match status" value="1"/>
</dbReference>
<evidence type="ECO:0000256" key="5">
    <source>
        <dbReference type="ARBA" id="ARBA00016138"/>
    </source>
</evidence>
<keyword evidence="7 11" id="KW-0560">Oxidoreductase</keyword>
<protein>
    <recommendedName>
        <fullName evidence="5 11">Pyruvate dehydrogenase E1 component subunit beta</fullName>
        <ecNumber evidence="4 11">1.2.4.1</ecNumber>
    </recommendedName>
</protein>
<dbReference type="Gene3D" id="3.40.50.920">
    <property type="match status" value="1"/>
</dbReference>
<dbReference type="InterPro" id="IPR011053">
    <property type="entry name" value="Single_hybrid_motif"/>
</dbReference>
<comment type="catalytic activity">
    <reaction evidence="11">
        <text>N(6)-[(R)-lipoyl]-L-lysyl-[protein] + pyruvate + H(+) = N(6)-[(R)-S(8)-acetyldihydrolipoyl]-L-lysyl-[protein] + CO2</text>
        <dbReference type="Rhea" id="RHEA:19189"/>
        <dbReference type="Rhea" id="RHEA-COMP:10474"/>
        <dbReference type="Rhea" id="RHEA-COMP:10478"/>
        <dbReference type="ChEBI" id="CHEBI:15361"/>
        <dbReference type="ChEBI" id="CHEBI:15378"/>
        <dbReference type="ChEBI" id="CHEBI:16526"/>
        <dbReference type="ChEBI" id="CHEBI:83099"/>
        <dbReference type="ChEBI" id="CHEBI:83111"/>
        <dbReference type="EC" id="1.2.4.1"/>
    </reaction>
</comment>